<feature type="non-terminal residue" evidence="2">
    <location>
        <position position="1"/>
    </location>
</feature>
<accession>A0A166N9U3</accession>
<organism evidence="2 3">
    <name type="scientific">Colletotrichum tofieldiae</name>
    <dbReference type="NCBI Taxonomy" id="708197"/>
    <lineage>
        <taxon>Eukaryota</taxon>
        <taxon>Fungi</taxon>
        <taxon>Dikarya</taxon>
        <taxon>Ascomycota</taxon>
        <taxon>Pezizomycotina</taxon>
        <taxon>Sordariomycetes</taxon>
        <taxon>Hypocreomycetidae</taxon>
        <taxon>Glomerellales</taxon>
        <taxon>Glomerellaceae</taxon>
        <taxon>Colletotrichum</taxon>
        <taxon>Colletotrichum spaethianum species complex</taxon>
    </lineage>
</organism>
<feature type="non-terminal residue" evidence="2">
    <location>
        <position position="231"/>
    </location>
</feature>
<dbReference type="AlphaFoldDB" id="A0A166N9U3"/>
<reference evidence="2 3" key="1">
    <citation type="submission" date="2015-06" db="EMBL/GenBank/DDBJ databases">
        <title>Survival trade-offs in plant roots during colonization by closely related pathogenic and mutualistic fungi.</title>
        <authorList>
            <person name="Hacquard S."/>
            <person name="Kracher B."/>
            <person name="Hiruma K."/>
            <person name="Weinman A."/>
            <person name="Muench P."/>
            <person name="Garrido Oter R."/>
            <person name="Ver Loren van Themaat E."/>
            <person name="Dallerey J.-F."/>
            <person name="Damm U."/>
            <person name="Henrissat B."/>
            <person name="Lespinet O."/>
            <person name="Thon M."/>
            <person name="Kemen E."/>
            <person name="McHardy A.C."/>
            <person name="Schulze-Lefert P."/>
            <person name="O'Connell R.J."/>
        </authorList>
    </citation>
    <scope>NUCLEOTIDE SEQUENCE [LARGE SCALE GENOMIC DNA]</scope>
    <source>
        <strain evidence="2 3">0861</strain>
    </source>
</reference>
<evidence type="ECO:0000256" key="1">
    <source>
        <dbReference type="SAM" id="MobiDB-lite"/>
    </source>
</evidence>
<comment type="caution">
    <text evidence="2">The sequence shown here is derived from an EMBL/GenBank/DDBJ whole genome shotgun (WGS) entry which is preliminary data.</text>
</comment>
<name>A0A166N9U3_9PEZI</name>
<evidence type="ECO:0000313" key="2">
    <source>
        <dbReference type="EMBL" id="KZL65457.1"/>
    </source>
</evidence>
<gene>
    <name evidence="2" type="ORF">CT0861_12293</name>
</gene>
<sequence>AEPQGYIQEQGGRPDNQRAGRKSKGRSRPREPPHFAHSTRQLGDISRACLSLSLPPSSITEIFVEESQHHPFSIKIAIPVYDRGAGKTQQTNKQTTLFDITSPTRPPSWTSLASSHPQTHIHHAQTATMQNDSAMHSNDGFKVFLNKMIRRNRKEAKRGMEISAPFNFQKCNLDIAGISADEIAMLKEQAVASRIGIADFDSADYPARPLFAIQPVMSSASISTIRSSYSS</sequence>
<feature type="region of interest" description="Disordered" evidence="1">
    <location>
        <begin position="1"/>
        <end position="39"/>
    </location>
</feature>
<protein>
    <submittedName>
        <fullName evidence="2">Uncharacterized protein</fullName>
    </submittedName>
</protein>
<dbReference type="Proteomes" id="UP000076552">
    <property type="component" value="Unassembled WGS sequence"/>
</dbReference>
<dbReference type="EMBL" id="LFIV01000221">
    <property type="protein sequence ID" value="KZL65457.1"/>
    <property type="molecule type" value="Genomic_DNA"/>
</dbReference>
<evidence type="ECO:0000313" key="3">
    <source>
        <dbReference type="Proteomes" id="UP000076552"/>
    </source>
</evidence>
<keyword evidence="3" id="KW-1185">Reference proteome</keyword>
<proteinExistence type="predicted"/>